<evidence type="ECO:0000313" key="1">
    <source>
        <dbReference type="EMBL" id="CAK0794145.1"/>
    </source>
</evidence>
<keyword evidence="2" id="KW-1185">Reference proteome</keyword>
<evidence type="ECO:0000313" key="2">
    <source>
        <dbReference type="Proteomes" id="UP001189429"/>
    </source>
</evidence>
<dbReference type="Proteomes" id="UP001189429">
    <property type="component" value="Unassembled WGS sequence"/>
</dbReference>
<sequence>ALCDGLKEFELPISDKTVLIGATPKVRHSLAKKMRRSDIPVTASATAVDLGSDRAQPQLGFARYTDFGALHSRPESQLDCGALALSQKEYLGIRCAASLGTLYYDGGVRIIRAWPRIKTTLLAAGLKLWCKVKGPTGAAIATLLEASWDPASATTWRRTKDGYIEEWNLPPADDPDLLDADIRTVLQDLSEDLHKLLWTQAATHAHGDTLAGGADLVTIRIEQRRFLANGDFSDWALNNTIISGGQWTRDRLHNAGYQIDMNCDRCSAGVPETLVHRMWQCEANVGPEFEASDELLPRAVAGVDADPALWLRGIPSVALTTPTFEPLTGRDGWEFVGA</sequence>
<reference evidence="1" key="1">
    <citation type="submission" date="2023-10" db="EMBL/GenBank/DDBJ databases">
        <authorList>
            <person name="Chen Y."/>
            <person name="Shah S."/>
            <person name="Dougan E. K."/>
            <person name="Thang M."/>
            <person name="Chan C."/>
        </authorList>
    </citation>
    <scope>NUCLEOTIDE SEQUENCE [LARGE SCALE GENOMIC DNA]</scope>
</reference>
<dbReference type="EMBL" id="CAUYUJ010001100">
    <property type="protein sequence ID" value="CAK0794145.1"/>
    <property type="molecule type" value="Genomic_DNA"/>
</dbReference>
<feature type="non-terminal residue" evidence="1">
    <location>
        <position position="1"/>
    </location>
</feature>
<gene>
    <name evidence="1" type="ORF">PCOR1329_LOCUS4222</name>
</gene>
<proteinExistence type="predicted"/>
<comment type="caution">
    <text evidence="1">The sequence shown here is derived from an EMBL/GenBank/DDBJ whole genome shotgun (WGS) entry which is preliminary data.</text>
</comment>
<feature type="non-terminal residue" evidence="1">
    <location>
        <position position="338"/>
    </location>
</feature>
<organism evidence="1 2">
    <name type="scientific">Prorocentrum cordatum</name>
    <dbReference type="NCBI Taxonomy" id="2364126"/>
    <lineage>
        <taxon>Eukaryota</taxon>
        <taxon>Sar</taxon>
        <taxon>Alveolata</taxon>
        <taxon>Dinophyceae</taxon>
        <taxon>Prorocentrales</taxon>
        <taxon>Prorocentraceae</taxon>
        <taxon>Prorocentrum</taxon>
    </lineage>
</organism>
<protein>
    <submittedName>
        <fullName evidence="1">Uncharacterized protein</fullName>
    </submittedName>
</protein>
<accession>A0ABN9PMM5</accession>
<name>A0ABN9PMM5_9DINO</name>